<dbReference type="SMART" id="SM00487">
    <property type="entry name" value="DEXDc"/>
    <property type="match status" value="1"/>
</dbReference>
<dbReference type="CDD" id="cd18797">
    <property type="entry name" value="SF2_C_Hrq"/>
    <property type="match status" value="1"/>
</dbReference>
<dbReference type="SUPFAM" id="SSF52540">
    <property type="entry name" value="P-loop containing nucleoside triphosphate hydrolases"/>
    <property type="match status" value="1"/>
</dbReference>
<dbReference type="Pfam" id="PF00271">
    <property type="entry name" value="Helicase_C"/>
    <property type="match status" value="1"/>
</dbReference>
<evidence type="ECO:0000313" key="6">
    <source>
        <dbReference type="Proteomes" id="UP000291933"/>
    </source>
</evidence>
<dbReference type="AlphaFoldDB" id="A0A4Q9KHZ2"/>
<accession>A0A4Q9KHZ2</accession>
<proteinExistence type="predicted"/>
<dbReference type="NCBIfam" id="TIGR03817">
    <property type="entry name" value="DECH_helic"/>
    <property type="match status" value="1"/>
</dbReference>
<dbReference type="Gene3D" id="3.40.50.300">
    <property type="entry name" value="P-loop containing nucleotide triphosphate hydrolases"/>
    <property type="match status" value="2"/>
</dbReference>
<dbReference type="InterPro" id="IPR001650">
    <property type="entry name" value="Helicase_C-like"/>
</dbReference>
<dbReference type="GO" id="GO:0036297">
    <property type="term" value="P:interstrand cross-link repair"/>
    <property type="evidence" value="ECO:0007669"/>
    <property type="project" value="TreeGrafter"/>
</dbReference>
<comment type="caution">
    <text evidence="5">The sequence shown here is derived from an EMBL/GenBank/DDBJ whole genome shotgun (WGS) entry which is preliminary data.</text>
</comment>
<evidence type="ECO:0000256" key="2">
    <source>
        <dbReference type="ARBA" id="ARBA00022840"/>
    </source>
</evidence>
<keyword evidence="1" id="KW-0547">Nucleotide-binding</keyword>
<dbReference type="CDD" id="cd17923">
    <property type="entry name" value="DEXHc_Hrq1-like"/>
    <property type="match status" value="1"/>
</dbReference>
<dbReference type="Pfam" id="PF22982">
    <property type="entry name" value="WHD_HRQ1"/>
    <property type="match status" value="1"/>
</dbReference>
<evidence type="ECO:0000313" key="5">
    <source>
        <dbReference type="EMBL" id="TBT92134.1"/>
    </source>
</evidence>
<dbReference type="PROSITE" id="PS51194">
    <property type="entry name" value="HELICASE_CTER"/>
    <property type="match status" value="1"/>
</dbReference>
<dbReference type="OrthoDB" id="143059at2"/>
<dbReference type="GO" id="GO:0006289">
    <property type="term" value="P:nucleotide-excision repair"/>
    <property type="evidence" value="ECO:0007669"/>
    <property type="project" value="TreeGrafter"/>
</dbReference>
<evidence type="ECO:0000259" key="4">
    <source>
        <dbReference type="PROSITE" id="PS51194"/>
    </source>
</evidence>
<dbReference type="InterPro" id="IPR055227">
    <property type="entry name" value="HRQ1_WHD"/>
</dbReference>
<dbReference type="PANTHER" id="PTHR47957">
    <property type="entry name" value="ATP-DEPENDENT HELICASE HRQ1"/>
    <property type="match status" value="1"/>
</dbReference>
<keyword evidence="5" id="KW-0378">Hydrolase</keyword>
<dbReference type="InterPro" id="IPR018973">
    <property type="entry name" value="MZB"/>
</dbReference>
<evidence type="ECO:0000256" key="1">
    <source>
        <dbReference type="ARBA" id="ARBA00022741"/>
    </source>
</evidence>
<dbReference type="InterPro" id="IPR022307">
    <property type="entry name" value="Helicase_put_actinobac"/>
</dbReference>
<gene>
    <name evidence="5" type="ORF">ET996_13520</name>
</gene>
<dbReference type="InterPro" id="IPR027417">
    <property type="entry name" value="P-loop_NTPase"/>
</dbReference>
<dbReference type="InterPro" id="IPR014001">
    <property type="entry name" value="Helicase_ATP-bd"/>
</dbReference>
<feature type="domain" description="Helicase ATP-binding" evidence="3">
    <location>
        <begin position="57"/>
        <end position="256"/>
    </location>
</feature>
<keyword evidence="5" id="KW-0347">Helicase</keyword>
<dbReference type="InterPro" id="IPR011545">
    <property type="entry name" value="DEAD/DEAH_box_helicase_dom"/>
</dbReference>
<sequence length="757" mass="81064">MGLPEWLAEDEATVHVHRRPARPATTCPLPDWVGPEITDALERLGVQSLWSHQAEAAQLAHEGRHVAVATGTASGKTLAYLLPIAAASICGRVGWAPPPTSGSPLARDRLGLARRHTALYLAPTKALAHDQLRVCESLGLSDFKVSTLDGDSGIEQRRFARDFASYVLSNPDMIHRSVLPNHAKWTRFLGDLRYVVIDEAHRYKGVFGAHLALVLRRLRRICRLYGADPTFIFVSATIASADAVGRSLASVDDVALVDADGSPAAALDFVLRAPSPTLTQDAATLLASLSERGQTLAFTTSRIQAELIALRARDLVADPESVAAYRGGYLAEDRRALEAELQSGRLRGVACTNALELGVDISGMDAVLSVGFPGTVAALWQQVGRAGRTGRDALAVLLAREDPLDAYLVAHPELLVDRPIERTVVFPDNPYVMGPHLAAAAQEHPLTEADAQFFGPGMPALADTLASQGVLRRRPAGWFWPHANRAVDSIDLRSMQGKACDIVEAATGRVIGQVDAAAADRTLHPDAIYVHQGEQWLIQGFDADQRIASAVRSAPDYFTQPQSVGGVRIIGTDRTKGLGLATLSYGTVELSSQVTGYLRRDAKTGDVWDSTPLDLPVRTMVTKATWWTLPDDVLGALDVDPAELPGAVHAAEHTAIGLLPAIVPCDRWDIGGLSTVLHPDTGRLTVFVHDGLPGGAGFAELGYLNADLWWRAVLDRLLSCPCDNGCPACVQSPKCGSGNNPLDKRGASELVRVLSLA</sequence>
<protein>
    <submittedName>
        <fullName evidence="5">DEAD/DEAH box helicase</fullName>
    </submittedName>
</protein>
<name>A0A4Q9KHZ2_PROTD</name>
<dbReference type="Proteomes" id="UP000291933">
    <property type="component" value="Unassembled WGS sequence"/>
</dbReference>
<dbReference type="SMART" id="SM00490">
    <property type="entry name" value="HELICc"/>
    <property type="match status" value="1"/>
</dbReference>
<dbReference type="GO" id="GO:0043138">
    <property type="term" value="F:3'-5' DNA helicase activity"/>
    <property type="evidence" value="ECO:0007669"/>
    <property type="project" value="TreeGrafter"/>
</dbReference>
<keyword evidence="6" id="KW-1185">Reference proteome</keyword>
<reference evidence="5 6" key="1">
    <citation type="submission" date="2019-01" db="EMBL/GenBank/DDBJ databases">
        <title>Lactibacter flavus gen. nov., sp. nov., a novel bacterium of the family Propionibacteriaceae isolated from raw milk and dairy products.</title>
        <authorList>
            <person name="Huptas C."/>
            <person name="Wenning M."/>
            <person name="Breitenwieser F."/>
            <person name="Doll E."/>
            <person name="Von Neubeck M."/>
            <person name="Busse H.-J."/>
            <person name="Scherer S."/>
        </authorList>
    </citation>
    <scope>NUCLEOTIDE SEQUENCE [LARGE SCALE GENOMIC DNA]</scope>
    <source>
        <strain evidence="5 6">DSM 22130</strain>
    </source>
</reference>
<evidence type="ECO:0000259" key="3">
    <source>
        <dbReference type="PROSITE" id="PS51192"/>
    </source>
</evidence>
<dbReference type="EMBL" id="SDMR01000023">
    <property type="protein sequence ID" value="TBT92134.1"/>
    <property type="molecule type" value="Genomic_DNA"/>
</dbReference>
<dbReference type="PROSITE" id="PS51192">
    <property type="entry name" value="HELICASE_ATP_BIND_1"/>
    <property type="match status" value="1"/>
</dbReference>
<feature type="domain" description="Helicase C-terminal" evidence="4">
    <location>
        <begin position="281"/>
        <end position="431"/>
    </location>
</feature>
<dbReference type="Pfam" id="PF00270">
    <property type="entry name" value="DEAD"/>
    <property type="match status" value="1"/>
</dbReference>
<dbReference type="Pfam" id="PF09369">
    <property type="entry name" value="MZB"/>
    <property type="match status" value="1"/>
</dbReference>
<dbReference type="GO" id="GO:0003676">
    <property type="term" value="F:nucleic acid binding"/>
    <property type="evidence" value="ECO:0007669"/>
    <property type="project" value="InterPro"/>
</dbReference>
<keyword evidence="2" id="KW-0067">ATP-binding</keyword>
<dbReference type="GO" id="GO:0005524">
    <property type="term" value="F:ATP binding"/>
    <property type="evidence" value="ECO:0007669"/>
    <property type="project" value="UniProtKB-KW"/>
</dbReference>
<dbReference type="RefSeq" id="WP_131173091.1">
    <property type="nucleotide sequence ID" value="NZ_FXTL01000024.1"/>
</dbReference>
<dbReference type="PANTHER" id="PTHR47957:SF3">
    <property type="entry name" value="ATP-DEPENDENT HELICASE HRQ1"/>
    <property type="match status" value="1"/>
</dbReference>
<organism evidence="5 6">
    <name type="scientific">Propioniciclava tarda</name>
    <dbReference type="NCBI Taxonomy" id="433330"/>
    <lineage>
        <taxon>Bacteria</taxon>
        <taxon>Bacillati</taxon>
        <taxon>Actinomycetota</taxon>
        <taxon>Actinomycetes</taxon>
        <taxon>Propionibacteriales</taxon>
        <taxon>Propionibacteriaceae</taxon>
        <taxon>Propioniciclava</taxon>
    </lineage>
</organism>